<evidence type="ECO:0000259" key="1">
    <source>
        <dbReference type="Pfam" id="PF13640"/>
    </source>
</evidence>
<dbReference type="Gene3D" id="2.60.120.620">
    <property type="entry name" value="q2cbj1_9rhob like domain"/>
    <property type="match status" value="1"/>
</dbReference>
<proteinExistence type="predicted"/>
<dbReference type="GeneID" id="77945431"/>
<sequence length="169" mass="19447">MKIINNVLSDNLYQECLSTIKQLIPYQVWSSSSLTWTPPLNQGIQGSCISTLIPENLKTRILDEVKHNVPPFDKTVVQFYVWQPMSAIAWHNDQGKKFGATIYLNEKWYINGGGIFLYQTEEQKNTGNMNAFVPQKNTMVVNDNHEDHMVTPVSFNVPECRFTIQIWGH</sequence>
<dbReference type="Pfam" id="PF13640">
    <property type="entry name" value="2OG-FeII_Oxy_3"/>
    <property type="match status" value="1"/>
</dbReference>
<accession>A0A873WBA1</accession>
<feature type="domain" description="Prolyl 4-hydroxylase alpha subunit Fe(2+) 2OG dioxygenase" evidence="1">
    <location>
        <begin position="83"/>
        <end position="167"/>
    </location>
</feature>
<reference evidence="2" key="1">
    <citation type="submission" date="2020-10" db="EMBL/GenBank/DDBJ databases">
        <title>The Isolation and Genome Sequence of a Novel Cyanophage S-H9-2 from the Yellow Sea, China.</title>
        <authorList>
            <person name="Jiang T."/>
            <person name="Luo L."/>
        </authorList>
    </citation>
    <scope>NUCLEOTIDE SEQUENCE</scope>
</reference>
<evidence type="ECO:0000313" key="2">
    <source>
        <dbReference type="EMBL" id="QPB08450.1"/>
    </source>
</evidence>
<dbReference type="RefSeq" id="YP_010669435.1">
    <property type="nucleotide sequence ID" value="NC_070960.1"/>
</dbReference>
<keyword evidence="3" id="KW-1185">Reference proteome</keyword>
<organism evidence="2 3">
    <name type="scientific">Synechococcus phage S-H9-2</name>
    <dbReference type="NCBI Taxonomy" id="2783669"/>
    <lineage>
        <taxon>Viruses</taxon>
        <taxon>Duplodnaviria</taxon>
        <taxon>Heunggongvirae</taxon>
        <taxon>Uroviricota</taxon>
        <taxon>Caudoviricetes</taxon>
        <taxon>Pantevenvirales</taxon>
        <taxon>Kyanoviridae</taxon>
        <taxon>Yushanluvirus</taxon>
        <taxon>Yushanluvirus satich</taxon>
    </lineage>
</organism>
<dbReference type="KEGG" id="vg:77945431"/>
<protein>
    <recommendedName>
        <fullName evidence="1">Prolyl 4-hydroxylase alpha subunit Fe(2+) 2OG dioxygenase domain-containing protein</fullName>
    </recommendedName>
</protein>
<name>A0A873WBA1_9CAUD</name>
<dbReference type="Proteomes" id="UP000662754">
    <property type="component" value="Segment"/>
</dbReference>
<dbReference type="EMBL" id="MW147367">
    <property type="protein sequence ID" value="QPB08450.1"/>
    <property type="molecule type" value="Genomic_DNA"/>
</dbReference>
<dbReference type="InterPro" id="IPR044862">
    <property type="entry name" value="Pro_4_hyd_alph_FE2OG_OXY"/>
</dbReference>
<evidence type="ECO:0000313" key="3">
    <source>
        <dbReference type="Proteomes" id="UP000662754"/>
    </source>
</evidence>